<evidence type="ECO:0000313" key="2">
    <source>
        <dbReference type="EMBL" id="KAA3476578.1"/>
    </source>
</evidence>
<reference evidence="3" key="1">
    <citation type="journal article" date="2019" name="Plant Biotechnol. J.">
        <title>Genome sequencing of the Australian wild diploid species Gossypium australe highlights disease resistance and delayed gland morphogenesis.</title>
        <authorList>
            <person name="Cai Y."/>
            <person name="Cai X."/>
            <person name="Wang Q."/>
            <person name="Wang P."/>
            <person name="Zhang Y."/>
            <person name="Cai C."/>
            <person name="Xu Y."/>
            <person name="Wang K."/>
            <person name="Zhou Z."/>
            <person name="Wang C."/>
            <person name="Geng S."/>
            <person name="Li B."/>
            <person name="Dong Q."/>
            <person name="Hou Y."/>
            <person name="Wang H."/>
            <person name="Ai P."/>
            <person name="Liu Z."/>
            <person name="Yi F."/>
            <person name="Sun M."/>
            <person name="An G."/>
            <person name="Cheng J."/>
            <person name="Zhang Y."/>
            <person name="Shi Q."/>
            <person name="Xie Y."/>
            <person name="Shi X."/>
            <person name="Chang Y."/>
            <person name="Huang F."/>
            <person name="Chen Y."/>
            <person name="Hong S."/>
            <person name="Mi L."/>
            <person name="Sun Q."/>
            <person name="Zhang L."/>
            <person name="Zhou B."/>
            <person name="Peng R."/>
            <person name="Zhang X."/>
            <person name="Liu F."/>
        </authorList>
    </citation>
    <scope>NUCLEOTIDE SEQUENCE [LARGE SCALE GENOMIC DNA]</scope>
    <source>
        <strain evidence="3">cv. PA1801</strain>
    </source>
</reference>
<proteinExistence type="predicted"/>
<feature type="compositionally biased region" description="Polar residues" evidence="1">
    <location>
        <begin position="142"/>
        <end position="151"/>
    </location>
</feature>
<accession>A0A5B6W5U6</accession>
<dbReference type="AlphaFoldDB" id="A0A5B6W5U6"/>
<feature type="region of interest" description="Disordered" evidence="1">
    <location>
        <begin position="92"/>
        <end position="163"/>
    </location>
</feature>
<sequence>MRINPCTKRRRFIDFNSNPSSEKKKKRKNLKAFPCLPSCRRLDPLTAAPPRHHRIGGRRCSRPGFLALFRSPLKAKLSTPRHKRRRKFLVPLSKPKAATEKAPRRRTYGGSGKVSGARGGGRRAVVNGRGGCGAEGRLGFSNGESKTNGSISKRHDKDQWKHK</sequence>
<protein>
    <submittedName>
        <fullName evidence="2">Uncharacterized protein</fullName>
    </submittedName>
</protein>
<organism evidence="2 3">
    <name type="scientific">Gossypium australe</name>
    <dbReference type="NCBI Taxonomy" id="47621"/>
    <lineage>
        <taxon>Eukaryota</taxon>
        <taxon>Viridiplantae</taxon>
        <taxon>Streptophyta</taxon>
        <taxon>Embryophyta</taxon>
        <taxon>Tracheophyta</taxon>
        <taxon>Spermatophyta</taxon>
        <taxon>Magnoliopsida</taxon>
        <taxon>eudicotyledons</taxon>
        <taxon>Gunneridae</taxon>
        <taxon>Pentapetalae</taxon>
        <taxon>rosids</taxon>
        <taxon>malvids</taxon>
        <taxon>Malvales</taxon>
        <taxon>Malvaceae</taxon>
        <taxon>Malvoideae</taxon>
        <taxon>Gossypium</taxon>
    </lineage>
</organism>
<feature type="compositionally biased region" description="Basic and acidic residues" evidence="1">
    <location>
        <begin position="153"/>
        <end position="163"/>
    </location>
</feature>
<dbReference type="EMBL" id="SMMG02000004">
    <property type="protein sequence ID" value="KAA3476578.1"/>
    <property type="molecule type" value="Genomic_DNA"/>
</dbReference>
<name>A0A5B6W5U6_9ROSI</name>
<feature type="compositionally biased region" description="Gly residues" evidence="1">
    <location>
        <begin position="109"/>
        <end position="119"/>
    </location>
</feature>
<gene>
    <name evidence="2" type="ORF">EPI10_010552</name>
</gene>
<evidence type="ECO:0000313" key="3">
    <source>
        <dbReference type="Proteomes" id="UP000325315"/>
    </source>
</evidence>
<dbReference type="Proteomes" id="UP000325315">
    <property type="component" value="Unassembled WGS sequence"/>
</dbReference>
<evidence type="ECO:0000256" key="1">
    <source>
        <dbReference type="SAM" id="MobiDB-lite"/>
    </source>
</evidence>
<comment type="caution">
    <text evidence="2">The sequence shown here is derived from an EMBL/GenBank/DDBJ whole genome shotgun (WGS) entry which is preliminary data.</text>
</comment>
<keyword evidence="3" id="KW-1185">Reference proteome</keyword>